<dbReference type="InterPro" id="IPR039786">
    <property type="entry name" value="EFR3"/>
</dbReference>
<evidence type="ECO:0000313" key="4">
    <source>
        <dbReference type="EMBL" id="WWC71678.1"/>
    </source>
</evidence>
<dbReference type="EMBL" id="CP144525">
    <property type="protein sequence ID" value="WWC71678.1"/>
    <property type="molecule type" value="Genomic_DNA"/>
</dbReference>
<dbReference type="GeneID" id="30171833"/>
<evidence type="ECO:0000256" key="2">
    <source>
        <dbReference type="SAM" id="MobiDB-lite"/>
    </source>
</evidence>
<organism evidence="3">
    <name type="scientific">Kwoniella pini CBS 10737</name>
    <dbReference type="NCBI Taxonomy" id="1296096"/>
    <lineage>
        <taxon>Eukaryota</taxon>
        <taxon>Fungi</taxon>
        <taxon>Dikarya</taxon>
        <taxon>Basidiomycota</taxon>
        <taxon>Agaricomycotina</taxon>
        <taxon>Tremellomycetes</taxon>
        <taxon>Tremellales</taxon>
        <taxon>Cryptococcaceae</taxon>
        <taxon>Kwoniella</taxon>
    </lineage>
</organism>
<feature type="compositionally biased region" description="Polar residues" evidence="2">
    <location>
        <begin position="676"/>
        <end position="685"/>
    </location>
</feature>
<feature type="compositionally biased region" description="Low complexity" evidence="2">
    <location>
        <begin position="1066"/>
        <end position="1077"/>
    </location>
</feature>
<feature type="compositionally biased region" description="Polar residues" evidence="2">
    <location>
        <begin position="697"/>
        <end position="713"/>
    </location>
</feature>
<feature type="region of interest" description="Disordered" evidence="2">
    <location>
        <begin position="697"/>
        <end position="738"/>
    </location>
</feature>
<dbReference type="STRING" id="1296096.A0A1B9I3Q0"/>
<dbReference type="GO" id="GO:0072659">
    <property type="term" value="P:protein localization to plasma membrane"/>
    <property type="evidence" value="ECO:0007669"/>
    <property type="project" value="InterPro"/>
</dbReference>
<evidence type="ECO:0000313" key="3">
    <source>
        <dbReference type="EMBL" id="OCF50145.1"/>
    </source>
</evidence>
<comment type="similarity">
    <text evidence="1">Belongs to the EFR3 family.</text>
</comment>
<name>A0A1B9I3Q0_9TREE</name>
<sequence>MGCIPCTTLQPEVSHLNACYPPSKALSTSGPEYRPLSQDLSKLTYFATNKPSKLAKIGEELEKRIAKESTRSTGGYPKYRASLLISLAILRALLIECKRDIPLFAKSALRSINNALNVKVYQRNEIDLEVIGRASAAFIAFTTFTDGSLIGVEEGITRNYFEILQKFSKMAIFDDVDENIKEKQNQDKEKQNRTRLISLASLNGAILSDGLYSSQIEFNKQLLILLPPILLNFFENLKSENTMDQIINQTGKIELDHTNNPSPYFNDFSVKRPLNDRRAPSLHAHIPGEKGPNNQDVLYANLKSFKSLLQQSKISQATFIIDKIVDFLDKQFNNWEDLDRCNWLAERLIAWITLQYRFVVPTRLIELLVDDQTTSQPKFQSMKQSTILAMVITILNSTISLVGLGVSDLLGNLITLIIRRIKIDERDSLLPALVACVSALGRHIYYADQINDIIEEISIRIAEISPAEKNRSEIIRVLTNCMIGVMVTTDQGDQEADLRINGNENVNGNIPSGSSCTPNDSKGKSKSPAPPSTVSTPHTENPPQKIHHKSSRRNPISPEVWQETIPLLCEANYSVRITYARALLLFIQTELPRLPIANGTKLPNNDAGLYRFLNALNASIYTLLMSNCLGVGMGELPSPEIVLNTSTAPTPLPDTHPAIVPSSSEDKEENGMLDKNNISSERNGSILNKEKGVSFNLISPTSQNQSNGQTPTPSDGGPNGSGTVTPNKKRQPRRASLPLNRLQSNLNVSSFDQVATPNDFSIIFRILIEIYTEILPAQAIFVGIPMLLALDRDSGNDLIRRSNDGRNASWVIERKKAIRELVCYVFRAIGEKWGVFNVQDIAQRSLASLAEPYLIPPFQSYTASSNLELPEQALSFVPINIEGESSSSSKSLIDPEILLDNLSESTSVQKATGRDATSLRKRMGTKWTVEEAIKDSIERYSSARVEPEDHGIHNEIANVLMSMNNGSYQSFGNVNGNSINRPGSRSIDIGDLREALGGKLDDLNVSTSSPPSIISSSYLTQEDQINLSNAIQKSISQKGNSRKLNPNQDVKEVLKDIFKDKRRSSNHSSSGSGLSNSAHRIRTVSTSSGLGKTSINPNGDHSPNTISTELPKSHLNLDSNANGDGDVQINDHDIASTKKVDNLNNQIFELGKTIA</sequence>
<dbReference type="KEGG" id="kpin:30171833"/>
<dbReference type="PANTHER" id="PTHR47766">
    <property type="entry name" value="PROTEIN EFR3"/>
    <property type="match status" value="1"/>
</dbReference>
<reference evidence="4" key="2">
    <citation type="submission" date="2013-07" db="EMBL/GenBank/DDBJ databases">
        <authorList>
            <consortium name="The Broad Institute Genome Sequencing Platform"/>
            <person name="Cuomo C."/>
            <person name="Litvintseva A."/>
            <person name="Chen Y."/>
            <person name="Heitman J."/>
            <person name="Sun S."/>
            <person name="Springer D."/>
            <person name="Dromer F."/>
            <person name="Young S.K."/>
            <person name="Zeng Q."/>
            <person name="Gargeya S."/>
            <person name="Fitzgerald M."/>
            <person name="Abouelleil A."/>
            <person name="Alvarado L."/>
            <person name="Berlin A.M."/>
            <person name="Chapman S.B."/>
            <person name="Dewar J."/>
            <person name="Goldberg J."/>
            <person name="Griggs A."/>
            <person name="Gujja S."/>
            <person name="Hansen M."/>
            <person name="Howarth C."/>
            <person name="Imamovic A."/>
            <person name="Larimer J."/>
            <person name="McCowan C."/>
            <person name="Murphy C."/>
            <person name="Pearson M."/>
            <person name="Priest M."/>
            <person name="Roberts A."/>
            <person name="Saif S."/>
            <person name="Shea T."/>
            <person name="Sykes S."/>
            <person name="Wortman J."/>
            <person name="Nusbaum C."/>
            <person name="Birren B."/>
        </authorList>
    </citation>
    <scope>NUCLEOTIDE SEQUENCE</scope>
    <source>
        <strain evidence="4">CBS 10737</strain>
    </source>
</reference>
<reference evidence="4" key="4">
    <citation type="submission" date="2024-02" db="EMBL/GenBank/DDBJ databases">
        <title>Comparative genomics of Cryptococcus and Kwoniella reveals pathogenesis evolution and contrasting modes of karyotype evolution via chromosome fusion or intercentromeric recombination.</title>
        <authorList>
            <person name="Coelho M.A."/>
            <person name="David-Palma M."/>
            <person name="Shea T."/>
            <person name="Bowers K."/>
            <person name="McGinley-Smith S."/>
            <person name="Mohammad A.W."/>
            <person name="Gnirke A."/>
            <person name="Yurkov A.M."/>
            <person name="Nowrousian M."/>
            <person name="Sun S."/>
            <person name="Cuomo C.A."/>
            <person name="Heitman J."/>
        </authorList>
    </citation>
    <scope>NUCLEOTIDE SEQUENCE</scope>
    <source>
        <strain evidence="4">CBS 10737</strain>
    </source>
</reference>
<dbReference type="Pfam" id="PF21072">
    <property type="entry name" value="EFR3"/>
    <property type="match status" value="1"/>
</dbReference>
<dbReference type="InterPro" id="IPR049150">
    <property type="entry name" value="EFR3_HEAT-like_rpt"/>
</dbReference>
<proteinExistence type="inferred from homology"/>
<feature type="compositionally biased region" description="Polar residues" evidence="2">
    <location>
        <begin position="1083"/>
        <end position="1122"/>
    </location>
</feature>
<protein>
    <recommendedName>
        <fullName evidence="6">Protein EFR3</fullName>
    </recommendedName>
</protein>
<dbReference type="AlphaFoldDB" id="A0A1B9I3Q0"/>
<dbReference type="OrthoDB" id="274691at2759"/>
<evidence type="ECO:0000256" key="1">
    <source>
        <dbReference type="ARBA" id="ARBA00010216"/>
    </source>
</evidence>
<dbReference type="RefSeq" id="XP_019011364.1">
    <property type="nucleotide sequence ID" value="XM_019155210.1"/>
</dbReference>
<reference evidence="3" key="1">
    <citation type="submission" date="2013-07" db="EMBL/GenBank/DDBJ databases">
        <title>The Genome Sequence of Cryptococcus pinus CBS10737.</title>
        <authorList>
            <consortium name="The Broad Institute Genome Sequencing Platform"/>
            <person name="Cuomo C."/>
            <person name="Litvintseva A."/>
            <person name="Chen Y."/>
            <person name="Heitman J."/>
            <person name="Sun S."/>
            <person name="Springer D."/>
            <person name="Dromer F."/>
            <person name="Young S.K."/>
            <person name="Zeng Q."/>
            <person name="Gargeya S."/>
            <person name="Fitzgerald M."/>
            <person name="Abouelleil A."/>
            <person name="Alvarado L."/>
            <person name="Berlin A.M."/>
            <person name="Chapman S.B."/>
            <person name="Dewar J."/>
            <person name="Goldberg J."/>
            <person name="Griggs A."/>
            <person name="Gujja S."/>
            <person name="Hansen M."/>
            <person name="Howarth C."/>
            <person name="Imamovic A."/>
            <person name="Larimer J."/>
            <person name="McCowan C."/>
            <person name="Murphy C."/>
            <person name="Pearson M."/>
            <person name="Priest M."/>
            <person name="Roberts A."/>
            <person name="Saif S."/>
            <person name="Shea T."/>
            <person name="Sykes S."/>
            <person name="Wortman J."/>
            <person name="Nusbaum C."/>
            <person name="Birren B."/>
        </authorList>
    </citation>
    <scope>NUCLEOTIDE SEQUENCE [LARGE SCALE GENOMIC DNA]</scope>
    <source>
        <strain evidence="3">CBS 10737</strain>
    </source>
</reference>
<gene>
    <name evidence="3" type="ORF">I206_03464</name>
    <name evidence="4" type="ORF">I206_105636</name>
</gene>
<feature type="region of interest" description="Disordered" evidence="2">
    <location>
        <begin position="501"/>
        <end position="557"/>
    </location>
</feature>
<feature type="region of interest" description="Disordered" evidence="2">
    <location>
        <begin position="648"/>
        <end position="685"/>
    </location>
</feature>
<feature type="compositionally biased region" description="Polar residues" evidence="2">
    <location>
        <begin position="533"/>
        <end position="542"/>
    </location>
</feature>
<dbReference type="Proteomes" id="UP000094020">
    <property type="component" value="Chromosome 7"/>
</dbReference>
<evidence type="ECO:0008006" key="6">
    <source>
        <dbReference type="Google" id="ProtNLM"/>
    </source>
</evidence>
<evidence type="ECO:0000313" key="5">
    <source>
        <dbReference type="Proteomes" id="UP000094020"/>
    </source>
</evidence>
<feature type="compositionally biased region" description="Polar residues" evidence="2">
    <location>
        <begin position="502"/>
        <end position="520"/>
    </location>
</feature>
<keyword evidence="5" id="KW-1185">Reference proteome</keyword>
<reference evidence="3" key="3">
    <citation type="submission" date="2016-07" db="EMBL/GenBank/DDBJ databases">
        <title>Evolution of pathogenesis and genome organization in the Tremellales.</title>
        <authorList>
            <person name="Cuomo C."/>
            <person name="Litvintseva A."/>
            <person name="Heitman J."/>
            <person name="Chen Y."/>
            <person name="Sun S."/>
            <person name="Springer D."/>
            <person name="Dromer F."/>
            <person name="Young S."/>
            <person name="Zeng Q."/>
            <person name="Chapman S."/>
            <person name="Gujja S."/>
            <person name="Saif S."/>
            <person name="Birren B."/>
        </authorList>
    </citation>
    <scope>NUCLEOTIDE SEQUENCE</scope>
    <source>
        <strain evidence="3">CBS 10737</strain>
    </source>
</reference>
<accession>A0A1B9I3Q0</accession>
<dbReference type="PANTHER" id="PTHR47766:SF1">
    <property type="entry name" value="PROTEIN EFR3"/>
    <property type="match status" value="1"/>
</dbReference>
<feature type="region of interest" description="Disordered" evidence="2">
    <location>
        <begin position="1058"/>
        <end position="1129"/>
    </location>
</feature>
<dbReference type="EMBL" id="KI894010">
    <property type="protein sequence ID" value="OCF50145.1"/>
    <property type="molecule type" value="Genomic_DNA"/>
</dbReference>